<gene>
    <name evidence="2" type="ORF">SAMN05444409_2981</name>
</gene>
<dbReference type="GO" id="GO:0016758">
    <property type="term" value="F:hexosyltransferase activity"/>
    <property type="evidence" value="ECO:0007669"/>
    <property type="project" value="UniProtKB-ARBA"/>
</dbReference>
<accession>A0A1N6ITC4</accession>
<dbReference type="OrthoDB" id="9788101at2"/>
<dbReference type="RefSeq" id="WP_074236116.1">
    <property type="nucleotide sequence ID" value="NZ_FSRK01000002.1"/>
</dbReference>
<dbReference type="Gene3D" id="3.90.550.10">
    <property type="entry name" value="Spore Coat Polysaccharide Biosynthesis Protein SpsA, Chain A"/>
    <property type="match status" value="1"/>
</dbReference>
<evidence type="ECO:0000313" key="3">
    <source>
        <dbReference type="Proteomes" id="UP000185207"/>
    </source>
</evidence>
<dbReference type="Proteomes" id="UP000185207">
    <property type="component" value="Unassembled WGS sequence"/>
</dbReference>
<dbReference type="PANTHER" id="PTHR22916:SF67">
    <property type="entry name" value="COLANIC ACID BIOSYNTHESIS GLYCOSYL TRANSFERASE WCAE-RELATED"/>
    <property type="match status" value="1"/>
</dbReference>
<dbReference type="Pfam" id="PF00535">
    <property type="entry name" value="Glycos_transf_2"/>
    <property type="match status" value="1"/>
</dbReference>
<dbReference type="PANTHER" id="PTHR22916">
    <property type="entry name" value="GLYCOSYLTRANSFERASE"/>
    <property type="match status" value="1"/>
</dbReference>
<dbReference type="InterPro" id="IPR001173">
    <property type="entry name" value="Glyco_trans_2-like"/>
</dbReference>
<keyword evidence="3" id="KW-1185">Reference proteome</keyword>
<feature type="domain" description="Glycosyltransferase 2-like" evidence="1">
    <location>
        <begin position="8"/>
        <end position="143"/>
    </location>
</feature>
<evidence type="ECO:0000313" key="2">
    <source>
        <dbReference type="EMBL" id="SIO35280.1"/>
    </source>
</evidence>
<dbReference type="EMBL" id="FSRK01000002">
    <property type="protein sequence ID" value="SIO35280.1"/>
    <property type="molecule type" value="Genomic_DNA"/>
</dbReference>
<dbReference type="CDD" id="cd06433">
    <property type="entry name" value="GT_2_WfgS_like"/>
    <property type="match status" value="1"/>
</dbReference>
<sequence length="272" mass="32110">MQNQPLISIITVAYNNKSGLEETIKSIISQTWKDFEFVIIDGNSNDGSKELLESYSSQINFWISEPDKGIYNAMNKGITNSKGDYLIFMNSGDRFSSTEILEKIVPHFNNEDIIYGNAYYELENRKKYEYRIPSRITVGSLLKEPICHQSAFFKKELFEKYGMYDEGNRIASDWTFMMDIFIHHNISQKYINEFISIFEKTGISNTNTDLSFSEQKKYLAENVSEEIQNMAKYFDEYSKFYNGKPGTMLRNFKDKIYNLIYRKRNYERKYID</sequence>
<dbReference type="SUPFAM" id="SSF53448">
    <property type="entry name" value="Nucleotide-diphospho-sugar transferases"/>
    <property type="match status" value="1"/>
</dbReference>
<dbReference type="InterPro" id="IPR029044">
    <property type="entry name" value="Nucleotide-diphossugar_trans"/>
</dbReference>
<reference evidence="3" key="1">
    <citation type="submission" date="2016-11" db="EMBL/GenBank/DDBJ databases">
        <authorList>
            <person name="Varghese N."/>
            <person name="Submissions S."/>
        </authorList>
    </citation>
    <scope>NUCLEOTIDE SEQUENCE [LARGE SCALE GENOMIC DNA]</scope>
    <source>
        <strain evidence="3">DSM 27623</strain>
    </source>
</reference>
<evidence type="ECO:0000259" key="1">
    <source>
        <dbReference type="Pfam" id="PF00535"/>
    </source>
</evidence>
<protein>
    <submittedName>
        <fullName evidence="2">Glycosyltransferase involved in cell wall bisynthesis</fullName>
    </submittedName>
</protein>
<dbReference type="STRING" id="1416779.SAMN05444409_2981"/>
<dbReference type="AlphaFoldDB" id="A0A1N6ITC4"/>
<organism evidence="2 3">
    <name type="scientific">Epilithonimonas zeae</name>
    <dbReference type="NCBI Taxonomy" id="1416779"/>
    <lineage>
        <taxon>Bacteria</taxon>
        <taxon>Pseudomonadati</taxon>
        <taxon>Bacteroidota</taxon>
        <taxon>Flavobacteriia</taxon>
        <taxon>Flavobacteriales</taxon>
        <taxon>Weeksellaceae</taxon>
        <taxon>Chryseobacterium group</taxon>
        <taxon>Epilithonimonas</taxon>
    </lineage>
</organism>
<keyword evidence="2" id="KW-0808">Transferase</keyword>
<proteinExistence type="predicted"/>
<name>A0A1N6ITC4_9FLAO</name>